<dbReference type="eggNOG" id="KOG0305">
    <property type="taxonomic scope" value="Eukaryota"/>
</dbReference>
<dbReference type="InterPro" id="IPR056150">
    <property type="entry name" value="WD40_CDC20-Fz"/>
</dbReference>
<feature type="repeat" description="WD" evidence="7">
    <location>
        <begin position="306"/>
        <end position="338"/>
    </location>
</feature>
<dbReference type="SUPFAM" id="SSF50978">
    <property type="entry name" value="WD40 repeat-like"/>
    <property type="match status" value="1"/>
</dbReference>
<feature type="repeat" description="WD" evidence="7">
    <location>
        <begin position="83"/>
        <end position="124"/>
    </location>
</feature>
<keyword evidence="6" id="KW-0131">Cell cycle</keyword>
<proteinExistence type="inferred from homology"/>
<evidence type="ECO:0000256" key="4">
    <source>
        <dbReference type="ARBA" id="ARBA00022737"/>
    </source>
</evidence>
<dbReference type="GO" id="GO:1990757">
    <property type="term" value="F:ubiquitin ligase activator activity"/>
    <property type="evidence" value="ECO:0000318"/>
    <property type="project" value="GO_Central"/>
</dbReference>
<sequence length="364" mass="40880">MDHQSRLSRLLETDWYSPRRLLGSPTDFDFQKEARILDAPNLRNDYYSNMMDWGRNNILAIALGLELYLWKQENGEVQKLLKVTGEDDFPTSISWSQDAKTLAVGYMASKLQLWDAETSKLIRNLEGHDKRVATASWNHWNGHILTSGSQDKSIINHDVRVSNNVTSRINAHTAEVCGLKWSNEGNLLASGGDDNLVHVWDHSKMSSSKCLHRFRDHRAAVKALAWCPYQFNVLASGGGTQDGCIKIWNVQKGTCIHSVDTKAQICGLEWNRHHKEILSGHGFSSSGDGQKLCLWKYPHMTKWGELQHQTSRILELSQSPDGLTVVSAAADETLRFWEAFGPSGSGDFVSHLDGLLSLKVSPIR</sequence>
<dbReference type="GO" id="GO:1905786">
    <property type="term" value="P:positive regulation of anaphase-promoting complex-dependent catabolic process"/>
    <property type="evidence" value="ECO:0000318"/>
    <property type="project" value="GO_Central"/>
</dbReference>
<protein>
    <recommendedName>
        <fullName evidence="8">CDC20/Fizzy WD40 domain-containing protein</fullName>
    </recommendedName>
</protein>
<organism evidence="9 10">
    <name type="scientific">Citrus sinensis</name>
    <name type="common">Sweet orange</name>
    <name type="synonym">Citrus aurantium var. sinensis</name>
    <dbReference type="NCBI Taxonomy" id="2711"/>
    <lineage>
        <taxon>Eukaryota</taxon>
        <taxon>Viridiplantae</taxon>
        <taxon>Streptophyta</taxon>
        <taxon>Embryophyta</taxon>
        <taxon>Tracheophyta</taxon>
        <taxon>Spermatophyta</taxon>
        <taxon>Magnoliopsida</taxon>
        <taxon>eudicotyledons</taxon>
        <taxon>Gunneridae</taxon>
        <taxon>Pentapetalae</taxon>
        <taxon>rosids</taxon>
        <taxon>malvids</taxon>
        <taxon>Sapindales</taxon>
        <taxon>Rutaceae</taxon>
        <taxon>Aurantioideae</taxon>
        <taxon>Citrus</taxon>
    </lineage>
</organism>
<evidence type="ECO:0000256" key="2">
    <source>
        <dbReference type="ARBA" id="ARBA00022574"/>
    </source>
</evidence>
<dbReference type="Gene3D" id="2.130.10.10">
    <property type="entry name" value="YVTN repeat-like/Quinoprotein amine dehydrogenase"/>
    <property type="match status" value="1"/>
</dbReference>
<dbReference type="GO" id="GO:0051301">
    <property type="term" value="P:cell division"/>
    <property type="evidence" value="ECO:0007669"/>
    <property type="project" value="UniProtKB-KW"/>
</dbReference>
<dbReference type="Pfam" id="PF24807">
    <property type="entry name" value="WD40_CDC20-Fz"/>
    <property type="match status" value="1"/>
</dbReference>
<keyword evidence="5" id="KW-0498">Mitosis</keyword>
<keyword evidence="2 7" id="KW-0853">WD repeat</keyword>
<evidence type="ECO:0000256" key="1">
    <source>
        <dbReference type="ARBA" id="ARBA00006445"/>
    </source>
</evidence>
<feature type="domain" description="CDC20/Fizzy WD40" evidence="8">
    <location>
        <begin position="37"/>
        <end position="337"/>
    </location>
</feature>
<dbReference type="PROSITE" id="PS50294">
    <property type="entry name" value="WD_REPEATS_REGION"/>
    <property type="match status" value="2"/>
</dbReference>
<evidence type="ECO:0000256" key="3">
    <source>
        <dbReference type="ARBA" id="ARBA00022618"/>
    </source>
</evidence>
<evidence type="ECO:0000313" key="9">
    <source>
        <dbReference type="EMBL" id="KDO70258.1"/>
    </source>
</evidence>
<dbReference type="UniPathway" id="UPA00143"/>
<dbReference type="PANTHER" id="PTHR19918:SF43">
    <property type="entry name" value="CELL DIVISION CYCLE 20.2, COFACTOR OF APC COMPLEX-LIKE ISOFORM X2"/>
    <property type="match status" value="1"/>
</dbReference>
<evidence type="ECO:0000313" key="10">
    <source>
        <dbReference type="Proteomes" id="UP000027120"/>
    </source>
</evidence>
<dbReference type="SMART" id="SM00320">
    <property type="entry name" value="WD40"/>
    <property type="match status" value="6"/>
</dbReference>
<dbReference type="SMR" id="A0A067FSF5"/>
<name>A0A067FSF5_CITSI</name>
<evidence type="ECO:0000256" key="5">
    <source>
        <dbReference type="ARBA" id="ARBA00022776"/>
    </source>
</evidence>
<keyword evidence="3" id="KW-0132">Cell division</keyword>
<dbReference type="GO" id="GO:0010997">
    <property type="term" value="F:anaphase-promoting complex binding"/>
    <property type="evidence" value="ECO:0000318"/>
    <property type="project" value="GO_Central"/>
</dbReference>
<dbReference type="CDD" id="cd00200">
    <property type="entry name" value="WD40"/>
    <property type="match status" value="1"/>
</dbReference>
<dbReference type="AlphaFoldDB" id="A0A067FSF5"/>
<dbReference type="GO" id="GO:0005680">
    <property type="term" value="C:anaphase-promoting complex"/>
    <property type="evidence" value="ECO:0000318"/>
    <property type="project" value="GO_Central"/>
</dbReference>
<evidence type="ECO:0000256" key="7">
    <source>
        <dbReference type="PROSITE-ProRule" id="PRU00221"/>
    </source>
</evidence>
<feature type="repeat" description="WD" evidence="7">
    <location>
        <begin position="169"/>
        <end position="201"/>
    </location>
</feature>
<reference evidence="9 10" key="1">
    <citation type="submission" date="2014-04" db="EMBL/GenBank/DDBJ databases">
        <authorList>
            <consortium name="International Citrus Genome Consortium"/>
            <person name="Gmitter F."/>
            <person name="Chen C."/>
            <person name="Farmerie W."/>
            <person name="Harkins T."/>
            <person name="Desany B."/>
            <person name="Mohiuddin M."/>
            <person name="Kodira C."/>
            <person name="Borodovsky M."/>
            <person name="Lomsadze A."/>
            <person name="Burns P."/>
            <person name="Jenkins J."/>
            <person name="Prochnik S."/>
            <person name="Shu S."/>
            <person name="Chapman J."/>
            <person name="Pitluck S."/>
            <person name="Schmutz J."/>
            <person name="Rokhsar D."/>
        </authorList>
    </citation>
    <scope>NUCLEOTIDE SEQUENCE</scope>
</reference>
<dbReference type="InterPro" id="IPR033010">
    <property type="entry name" value="Cdc20/Fizzy"/>
</dbReference>
<dbReference type="InterPro" id="IPR036322">
    <property type="entry name" value="WD40_repeat_dom_sf"/>
</dbReference>
<comment type="similarity">
    <text evidence="1">Belongs to the WD repeat CDC20/Fizzy family.</text>
</comment>
<dbReference type="GO" id="GO:0016567">
    <property type="term" value="P:protein ubiquitination"/>
    <property type="evidence" value="ECO:0007669"/>
    <property type="project" value="UniProtKB-UniPathway"/>
</dbReference>
<dbReference type="PROSITE" id="PS50082">
    <property type="entry name" value="WD_REPEATS_2"/>
    <property type="match status" value="3"/>
</dbReference>
<keyword evidence="4" id="KW-0677">Repeat</keyword>
<accession>A0A067FSF5</accession>
<dbReference type="PANTHER" id="PTHR19918">
    <property type="entry name" value="CELL DIVISION CYCLE 20 CDC20 FIZZY -RELATED"/>
    <property type="match status" value="1"/>
</dbReference>
<dbReference type="Proteomes" id="UP000027120">
    <property type="component" value="Unassembled WGS sequence"/>
</dbReference>
<gene>
    <name evidence="9" type="ORF">CISIN_1g040533mg</name>
</gene>
<dbReference type="EMBL" id="KK784891">
    <property type="protein sequence ID" value="KDO70258.1"/>
    <property type="molecule type" value="Genomic_DNA"/>
</dbReference>
<dbReference type="InterPro" id="IPR015943">
    <property type="entry name" value="WD40/YVTN_repeat-like_dom_sf"/>
</dbReference>
<dbReference type="InterPro" id="IPR001680">
    <property type="entry name" value="WD40_rpt"/>
</dbReference>
<evidence type="ECO:0000259" key="8">
    <source>
        <dbReference type="Pfam" id="PF24807"/>
    </source>
</evidence>
<dbReference type="GO" id="GO:0031145">
    <property type="term" value="P:anaphase-promoting complex-dependent catabolic process"/>
    <property type="evidence" value="ECO:0000318"/>
    <property type="project" value="GO_Central"/>
</dbReference>
<dbReference type="STRING" id="2711.A0A067FSF5"/>
<evidence type="ECO:0000256" key="6">
    <source>
        <dbReference type="ARBA" id="ARBA00023306"/>
    </source>
</evidence>
<keyword evidence="10" id="KW-1185">Reference proteome</keyword>